<dbReference type="Proteomes" id="UP001597418">
    <property type="component" value="Unassembled WGS sequence"/>
</dbReference>
<evidence type="ECO:0000256" key="1">
    <source>
        <dbReference type="ARBA" id="ARBA00022801"/>
    </source>
</evidence>
<dbReference type="PANTHER" id="PTHR47572:SF4">
    <property type="entry name" value="LACTONASE DRP35"/>
    <property type="match status" value="1"/>
</dbReference>
<dbReference type="PRINTS" id="PR01790">
    <property type="entry name" value="SMP30FAMILY"/>
</dbReference>
<keyword evidence="4" id="KW-1185">Reference proteome</keyword>
<accession>A0ABW5UHH1</accession>
<dbReference type="InterPro" id="IPR013658">
    <property type="entry name" value="SGL"/>
</dbReference>
<dbReference type="InterPro" id="IPR005511">
    <property type="entry name" value="SMP-30"/>
</dbReference>
<evidence type="ECO:0000313" key="4">
    <source>
        <dbReference type="Proteomes" id="UP001597418"/>
    </source>
</evidence>
<dbReference type="PANTHER" id="PTHR47572">
    <property type="entry name" value="LIPOPROTEIN-RELATED"/>
    <property type="match status" value="1"/>
</dbReference>
<dbReference type="RefSeq" id="WP_066751048.1">
    <property type="nucleotide sequence ID" value="NZ_JBHUMB010000014.1"/>
</dbReference>
<dbReference type="SUPFAM" id="SSF63829">
    <property type="entry name" value="Calcium-dependent phosphotriesterase"/>
    <property type="match status" value="1"/>
</dbReference>
<evidence type="ECO:0000313" key="3">
    <source>
        <dbReference type="EMBL" id="MFD2744147.1"/>
    </source>
</evidence>
<feature type="domain" description="SMP-30/Gluconolactonase/LRE-like region" evidence="2">
    <location>
        <begin position="56"/>
        <end position="320"/>
    </location>
</feature>
<evidence type="ECO:0000259" key="2">
    <source>
        <dbReference type="Pfam" id="PF08450"/>
    </source>
</evidence>
<dbReference type="EMBL" id="JBHUMB010000014">
    <property type="protein sequence ID" value="MFD2744147.1"/>
    <property type="molecule type" value="Genomic_DNA"/>
</dbReference>
<keyword evidence="1" id="KW-0378">Hydrolase</keyword>
<protein>
    <submittedName>
        <fullName evidence="3">SMP-30/gluconolactonase/LRE family protein</fullName>
    </submittedName>
</protein>
<organism evidence="3 4">
    <name type="scientific">Sphingobacterium populi</name>
    <dbReference type="NCBI Taxonomy" id="1812824"/>
    <lineage>
        <taxon>Bacteria</taxon>
        <taxon>Pseudomonadati</taxon>
        <taxon>Bacteroidota</taxon>
        <taxon>Sphingobacteriia</taxon>
        <taxon>Sphingobacteriales</taxon>
        <taxon>Sphingobacteriaceae</taxon>
        <taxon>Sphingobacterium</taxon>
    </lineage>
</organism>
<comment type="caution">
    <text evidence="3">The sequence shown here is derived from an EMBL/GenBank/DDBJ whole genome shotgun (WGS) entry which is preliminary data.</text>
</comment>
<gene>
    <name evidence="3" type="ORF">ACFSQ6_12175</name>
</gene>
<dbReference type="Gene3D" id="2.120.10.30">
    <property type="entry name" value="TolB, C-terminal domain"/>
    <property type="match status" value="1"/>
</dbReference>
<dbReference type="InterPro" id="IPR051262">
    <property type="entry name" value="SMP-30/CGR1_Lactonase"/>
</dbReference>
<proteinExistence type="predicted"/>
<dbReference type="Pfam" id="PF08450">
    <property type="entry name" value="SGL"/>
    <property type="match status" value="1"/>
</dbReference>
<reference evidence="4" key="1">
    <citation type="journal article" date="2019" name="Int. J. Syst. Evol. Microbiol.">
        <title>The Global Catalogue of Microorganisms (GCM) 10K type strain sequencing project: providing services to taxonomists for standard genome sequencing and annotation.</title>
        <authorList>
            <consortium name="The Broad Institute Genomics Platform"/>
            <consortium name="The Broad Institute Genome Sequencing Center for Infectious Disease"/>
            <person name="Wu L."/>
            <person name="Ma J."/>
        </authorList>
    </citation>
    <scope>NUCLEOTIDE SEQUENCE [LARGE SCALE GENOMIC DNA]</scope>
    <source>
        <strain evidence="4">KCTC 42247</strain>
    </source>
</reference>
<name>A0ABW5UHH1_9SPHI</name>
<dbReference type="InterPro" id="IPR011042">
    <property type="entry name" value="6-blade_b-propeller_TolB-like"/>
</dbReference>
<sequence>MICNRFLLILCTVFLVPIVNSQTIPTLGKIEIYDSTFEQIVSPNQSIEILSDSLRWAEGPVWVSEHKFLLCSDPTRNTIYKWSTEGGFQLFLSPSGYTGLHPYSDEPGSNGLLINHDGELVACEHGDRRISRMSLAKGGKVTIADSWQDKRFNSPNDICQHSDGSYFFTDPPYGLPDREADTNNREIAADGVYKISADGSVDQIINEVQKPNGIALSPDESILYVSLSDSQKPHLLAYTLSEGKITGPGKVLFDFSKQFAKDGPGPDGFKVDSKGNIFVGAAKGIVVLNKDGKLLGRIFTGVPTANCAFGDDNWLYITASNYLLRVKLHN</sequence>